<organism evidence="2 3">
    <name type="scientific">Aspergillus brasiliensis</name>
    <dbReference type="NCBI Taxonomy" id="319629"/>
    <lineage>
        <taxon>Eukaryota</taxon>
        <taxon>Fungi</taxon>
        <taxon>Dikarya</taxon>
        <taxon>Ascomycota</taxon>
        <taxon>Pezizomycotina</taxon>
        <taxon>Eurotiomycetes</taxon>
        <taxon>Eurotiomycetidae</taxon>
        <taxon>Eurotiales</taxon>
        <taxon>Aspergillaceae</taxon>
        <taxon>Aspergillus</taxon>
        <taxon>Aspergillus subgen. Circumdati</taxon>
    </lineage>
</organism>
<dbReference type="Gene3D" id="3.40.50.300">
    <property type="entry name" value="P-loop containing nucleotide triphosphate hydrolases"/>
    <property type="match status" value="1"/>
</dbReference>
<evidence type="ECO:0000313" key="2">
    <source>
        <dbReference type="EMBL" id="GKZ20049.1"/>
    </source>
</evidence>
<dbReference type="SUPFAM" id="SSF52540">
    <property type="entry name" value="P-loop containing nucleoside triphosphate hydrolases"/>
    <property type="match status" value="1"/>
</dbReference>
<reference evidence="2" key="1">
    <citation type="submission" date="2022-07" db="EMBL/GenBank/DDBJ databases">
        <title>Taxonomy of Aspergillus series Nigri: significant species reduction supported by multi-species coalescent approaches.</title>
        <authorList>
            <person name="Bian C."/>
            <person name="Kusuya Y."/>
            <person name="Sklenar F."/>
            <person name="D'hooge E."/>
            <person name="Yaguchi T."/>
            <person name="Takahashi H."/>
            <person name="Hubka V."/>
        </authorList>
    </citation>
    <scope>NUCLEOTIDE SEQUENCE</scope>
    <source>
        <strain evidence="2">CBS 733.88</strain>
    </source>
</reference>
<name>A0A9W5YNT2_9EURO</name>
<dbReference type="AlphaFoldDB" id="A0A9W5YNT2"/>
<comment type="caution">
    <text evidence="2">The sequence shown here is derived from an EMBL/GenBank/DDBJ whole genome shotgun (WGS) entry which is preliminary data.</text>
</comment>
<gene>
    <name evidence="2" type="ORF">AbraCBS73388_005225</name>
</gene>
<dbReference type="InterPro" id="IPR027417">
    <property type="entry name" value="P-loop_NTPase"/>
</dbReference>
<feature type="compositionally biased region" description="Low complexity" evidence="1">
    <location>
        <begin position="75"/>
        <end position="90"/>
    </location>
</feature>
<dbReference type="Proteomes" id="UP001143548">
    <property type="component" value="Unassembled WGS sequence"/>
</dbReference>
<feature type="compositionally biased region" description="Basic and acidic residues" evidence="1">
    <location>
        <begin position="128"/>
        <end position="139"/>
    </location>
</feature>
<feature type="region of interest" description="Disordered" evidence="1">
    <location>
        <begin position="68"/>
        <end position="139"/>
    </location>
</feature>
<sequence>MAKKGNGWSEVRLRQAIGDAIYSRHLQNEPIDKEAIKARYLGKSPNHAQFIKSFVDSYAGQLKAKTKGKNQADVSGLAQSSSSPALSSPARQCPPKQSSHTPASNGVPLKQPSTGPPVAATHISASTTHRDMVGSDGDLYKPDLPELKTNDDIDQQAHSVRLKEFTDHLAGNSGKGPSNGTLPGPSLEVQRQFLTSCDTKEAIRDSLPTENAVLMSPCLESRGCRLPPQYALLGGTVTTIPDSRIMLNTNIPFSAFLCGVQGSGKSHTAACMIENCSMTMPALGTLQQSISTLILQYDEYSSALSSQPSEAAFLARVMPQYAQERPLPLRVLVSPTNFHNLKNIYSQIPNIEVRPFRLQPKHLTISMMLSLMSISQSGTMPLYMAQVTRILRQMAMEQGGCFDYADFRARLNTLNLDRSQTPFLYQRLDLLDSYLDIAGKAPTDYFIDGGITILDLSCPFVDQSTACILFRIAIELFLHTYPSRGKMIVADEAHKYMTDTPAAKVLTETFLTIIRQQRHLGVRTIISTQEPTISSRLIDLCSLTIIHRFTSPEWYETIRKHVPMDTSSEQHVEGERIPVGLYRIASLRTGEAIVFAPSAHVVGEDEAVIDTKHHPFNMMMRKRVTWDGGKSIVCIR</sequence>
<feature type="compositionally biased region" description="Polar residues" evidence="1">
    <location>
        <begin position="95"/>
        <end position="104"/>
    </location>
</feature>
<protein>
    <recommendedName>
        <fullName evidence="4">Zona occludens toxin N-terminal domain-containing protein</fullName>
    </recommendedName>
</protein>
<evidence type="ECO:0000313" key="3">
    <source>
        <dbReference type="Proteomes" id="UP001143548"/>
    </source>
</evidence>
<dbReference type="EMBL" id="BROQ01000025">
    <property type="protein sequence ID" value="GKZ20049.1"/>
    <property type="molecule type" value="Genomic_DNA"/>
</dbReference>
<accession>A0A9W5YNT2</accession>
<evidence type="ECO:0008006" key="4">
    <source>
        <dbReference type="Google" id="ProtNLM"/>
    </source>
</evidence>
<proteinExistence type="predicted"/>
<evidence type="ECO:0000256" key="1">
    <source>
        <dbReference type="SAM" id="MobiDB-lite"/>
    </source>
</evidence>